<reference evidence="1 2" key="1">
    <citation type="journal article" date="2021" name="Elife">
        <title>Chloroplast acquisition without the gene transfer in kleptoplastic sea slugs, Plakobranchus ocellatus.</title>
        <authorList>
            <person name="Maeda T."/>
            <person name="Takahashi S."/>
            <person name="Yoshida T."/>
            <person name="Shimamura S."/>
            <person name="Takaki Y."/>
            <person name="Nagai Y."/>
            <person name="Toyoda A."/>
            <person name="Suzuki Y."/>
            <person name="Arimoto A."/>
            <person name="Ishii H."/>
            <person name="Satoh N."/>
            <person name="Nishiyama T."/>
            <person name="Hasebe M."/>
            <person name="Maruyama T."/>
            <person name="Minagawa J."/>
            <person name="Obokata J."/>
            <person name="Shigenobu S."/>
        </authorList>
    </citation>
    <scope>NUCLEOTIDE SEQUENCE [LARGE SCALE GENOMIC DNA]</scope>
</reference>
<comment type="caution">
    <text evidence="1">The sequence shown here is derived from an EMBL/GenBank/DDBJ whole genome shotgun (WGS) entry which is preliminary data.</text>
</comment>
<dbReference type="EMBL" id="BLXT01007705">
    <property type="protein sequence ID" value="GFO41620.1"/>
    <property type="molecule type" value="Genomic_DNA"/>
</dbReference>
<name>A0AAV4DC06_9GAST</name>
<evidence type="ECO:0000313" key="1">
    <source>
        <dbReference type="EMBL" id="GFO41620.1"/>
    </source>
</evidence>
<dbReference type="InterPro" id="IPR043504">
    <property type="entry name" value="Peptidase_S1_PA_chymotrypsin"/>
</dbReference>
<dbReference type="Proteomes" id="UP000735302">
    <property type="component" value="Unassembled WGS sequence"/>
</dbReference>
<dbReference type="Gene3D" id="2.40.10.10">
    <property type="entry name" value="Trypsin-like serine proteases"/>
    <property type="match status" value="2"/>
</dbReference>
<evidence type="ECO:0000313" key="2">
    <source>
        <dbReference type="Proteomes" id="UP000735302"/>
    </source>
</evidence>
<keyword evidence="2" id="KW-1185">Reference proteome</keyword>
<dbReference type="InterPro" id="IPR009003">
    <property type="entry name" value="Peptidase_S1_PA"/>
</dbReference>
<dbReference type="SUPFAM" id="SSF50494">
    <property type="entry name" value="Trypsin-like serine proteases"/>
    <property type="match status" value="1"/>
</dbReference>
<protein>
    <submittedName>
        <fullName evidence="1">Uncharacterized protein</fullName>
    </submittedName>
</protein>
<dbReference type="AlphaFoldDB" id="A0AAV4DC06"/>
<accession>A0AAV4DC06</accession>
<gene>
    <name evidence="1" type="ORF">PoB_006812500</name>
</gene>
<proteinExistence type="predicted"/>
<sequence>MYKEPGRPVNSWPFSSTAGDHECEVYGAGCEVAEGNKAWRSCEKNPGHERFIPASEFSIDDIPEEYRIQSLFDPVKSFLDVVVRLRVNYTSEKRPKGYPFHDSGGKYETHTGSGVLFHIDTFEGEWGSPSASAETDAPCQKWYVVSLATACHVVYNSEEAKETTMDFFYDDEDSRKDGRMKSLQVHEMSKKDIHGDLCILECVTRDDSLIEQLQLILDPKMQLNPFFKNREQLQLQDKSLCFVISHPHGRPKQITIGYTESYEFMKSSRILLKYKTDTCHGSSGGLVIMFYSNMPILNFNSAIHSSGHKDYNQSCGGLPEEVDTHRIRHNLEKVDNLIFKSHCVNPLFKHYGWFLLKKYAKY</sequence>
<organism evidence="1 2">
    <name type="scientific">Plakobranchus ocellatus</name>
    <dbReference type="NCBI Taxonomy" id="259542"/>
    <lineage>
        <taxon>Eukaryota</taxon>
        <taxon>Metazoa</taxon>
        <taxon>Spiralia</taxon>
        <taxon>Lophotrochozoa</taxon>
        <taxon>Mollusca</taxon>
        <taxon>Gastropoda</taxon>
        <taxon>Heterobranchia</taxon>
        <taxon>Euthyneura</taxon>
        <taxon>Panpulmonata</taxon>
        <taxon>Sacoglossa</taxon>
        <taxon>Placobranchoidea</taxon>
        <taxon>Plakobranchidae</taxon>
        <taxon>Plakobranchus</taxon>
    </lineage>
</organism>